<feature type="compositionally biased region" description="Polar residues" evidence="1">
    <location>
        <begin position="107"/>
        <end position="116"/>
    </location>
</feature>
<dbReference type="EMBL" id="JAAMPC010000014">
    <property type="protein sequence ID" value="KAG2265324.1"/>
    <property type="molecule type" value="Genomic_DNA"/>
</dbReference>
<evidence type="ECO:0000313" key="3">
    <source>
        <dbReference type="Proteomes" id="UP000886595"/>
    </source>
</evidence>
<evidence type="ECO:0000313" key="2">
    <source>
        <dbReference type="EMBL" id="KAG2265324.1"/>
    </source>
</evidence>
<feature type="compositionally biased region" description="Basic and acidic residues" evidence="1">
    <location>
        <begin position="32"/>
        <end position="41"/>
    </location>
</feature>
<protein>
    <submittedName>
        <fullName evidence="2">Uncharacterized protein</fullName>
    </submittedName>
</protein>
<proteinExistence type="predicted"/>
<comment type="caution">
    <text evidence="2">The sequence shown here is derived from an EMBL/GenBank/DDBJ whole genome shotgun (WGS) entry which is preliminary data.</text>
</comment>
<dbReference type="Proteomes" id="UP000886595">
    <property type="component" value="Unassembled WGS sequence"/>
</dbReference>
<feature type="region of interest" description="Disordered" evidence="1">
    <location>
        <begin position="1"/>
        <end position="116"/>
    </location>
</feature>
<feature type="compositionally biased region" description="Basic and acidic residues" evidence="1">
    <location>
        <begin position="1"/>
        <end position="20"/>
    </location>
</feature>
<keyword evidence="3" id="KW-1185">Reference proteome</keyword>
<accession>A0A8X7Q7X7</accession>
<reference evidence="2 3" key="1">
    <citation type="submission" date="2020-02" db="EMBL/GenBank/DDBJ databases">
        <authorList>
            <person name="Ma Q."/>
            <person name="Huang Y."/>
            <person name="Song X."/>
            <person name="Pei D."/>
        </authorList>
    </citation>
    <scope>NUCLEOTIDE SEQUENCE [LARGE SCALE GENOMIC DNA]</scope>
    <source>
        <strain evidence="2">Sxm20200214</strain>
        <tissue evidence="2">Leaf</tissue>
    </source>
</reference>
<name>A0A8X7Q7X7_BRACI</name>
<organism evidence="2 3">
    <name type="scientific">Brassica carinata</name>
    <name type="common">Ethiopian mustard</name>
    <name type="synonym">Abyssinian cabbage</name>
    <dbReference type="NCBI Taxonomy" id="52824"/>
    <lineage>
        <taxon>Eukaryota</taxon>
        <taxon>Viridiplantae</taxon>
        <taxon>Streptophyta</taxon>
        <taxon>Embryophyta</taxon>
        <taxon>Tracheophyta</taxon>
        <taxon>Spermatophyta</taxon>
        <taxon>Magnoliopsida</taxon>
        <taxon>eudicotyledons</taxon>
        <taxon>Gunneridae</taxon>
        <taxon>Pentapetalae</taxon>
        <taxon>rosids</taxon>
        <taxon>malvids</taxon>
        <taxon>Brassicales</taxon>
        <taxon>Brassicaceae</taxon>
        <taxon>Brassiceae</taxon>
        <taxon>Brassica</taxon>
    </lineage>
</organism>
<dbReference type="AlphaFoldDB" id="A0A8X7Q7X7"/>
<sequence length="130" mass="14622">MTNPEDLRRAIEVRPRRTDCSTDSTAAEPNDETPRTKEKDAPPPSHSVGTTIDRNRRKKEHIQDGGALHCNHAPQITEFRRKSKKGKTTPDETLPKEPTPTSRRRTPASQSFAVNQNKLVPILSKFETAN</sequence>
<gene>
    <name evidence="2" type="ORF">Bca52824_072403</name>
</gene>
<evidence type="ECO:0000256" key="1">
    <source>
        <dbReference type="SAM" id="MobiDB-lite"/>
    </source>
</evidence>